<evidence type="ECO:0000313" key="2">
    <source>
        <dbReference type="Proteomes" id="UP000324222"/>
    </source>
</evidence>
<name>A0A5B7CMZ8_PORTR</name>
<evidence type="ECO:0000313" key="1">
    <source>
        <dbReference type="EMBL" id="MPC10849.1"/>
    </source>
</evidence>
<comment type="caution">
    <text evidence="1">The sequence shown here is derived from an EMBL/GenBank/DDBJ whole genome shotgun (WGS) entry which is preliminary data.</text>
</comment>
<dbReference type="AlphaFoldDB" id="A0A5B7CMZ8"/>
<protein>
    <submittedName>
        <fullName evidence="1">Uncharacterized protein</fullName>
    </submittedName>
</protein>
<gene>
    <name evidence="1" type="ORF">E2C01_003493</name>
</gene>
<dbReference type="EMBL" id="VSRR010000133">
    <property type="protein sequence ID" value="MPC10849.1"/>
    <property type="molecule type" value="Genomic_DNA"/>
</dbReference>
<reference evidence="1 2" key="1">
    <citation type="submission" date="2019-05" db="EMBL/GenBank/DDBJ databases">
        <title>Another draft genome of Portunus trituberculatus and its Hox gene families provides insights of decapod evolution.</title>
        <authorList>
            <person name="Jeong J.-H."/>
            <person name="Song I."/>
            <person name="Kim S."/>
            <person name="Choi T."/>
            <person name="Kim D."/>
            <person name="Ryu S."/>
            <person name="Kim W."/>
        </authorList>
    </citation>
    <scope>NUCLEOTIDE SEQUENCE [LARGE SCALE GENOMIC DNA]</scope>
    <source>
        <tissue evidence="1">Muscle</tissue>
    </source>
</reference>
<organism evidence="1 2">
    <name type="scientific">Portunus trituberculatus</name>
    <name type="common">Swimming crab</name>
    <name type="synonym">Neptunus trituberculatus</name>
    <dbReference type="NCBI Taxonomy" id="210409"/>
    <lineage>
        <taxon>Eukaryota</taxon>
        <taxon>Metazoa</taxon>
        <taxon>Ecdysozoa</taxon>
        <taxon>Arthropoda</taxon>
        <taxon>Crustacea</taxon>
        <taxon>Multicrustacea</taxon>
        <taxon>Malacostraca</taxon>
        <taxon>Eumalacostraca</taxon>
        <taxon>Eucarida</taxon>
        <taxon>Decapoda</taxon>
        <taxon>Pleocyemata</taxon>
        <taxon>Brachyura</taxon>
        <taxon>Eubrachyura</taxon>
        <taxon>Portunoidea</taxon>
        <taxon>Portunidae</taxon>
        <taxon>Portuninae</taxon>
        <taxon>Portunus</taxon>
    </lineage>
</organism>
<dbReference type="Proteomes" id="UP000324222">
    <property type="component" value="Unassembled WGS sequence"/>
</dbReference>
<sequence>MASPNVCIVGMHFERPGAPRVYSRNATVWSEYELARKDKYFNPSSSAYNPPIDEVEVPYIPEKPLNQRLLGLSALHISKVRRII</sequence>
<proteinExistence type="predicted"/>
<accession>A0A5B7CMZ8</accession>
<keyword evidence="2" id="KW-1185">Reference proteome</keyword>